<dbReference type="EMBL" id="VUJU01002476">
    <property type="protein sequence ID" value="KAF0761159.1"/>
    <property type="molecule type" value="Genomic_DNA"/>
</dbReference>
<gene>
    <name evidence="1" type="ORF">FWK35_00013021</name>
</gene>
<name>A0A6G0YTV6_APHCR</name>
<comment type="caution">
    <text evidence="1">The sequence shown here is derived from an EMBL/GenBank/DDBJ whole genome shotgun (WGS) entry which is preliminary data.</text>
</comment>
<organism evidence="1 2">
    <name type="scientific">Aphis craccivora</name>
    <name type="common">Cowpea aphid</name>
    <dbReference type="NCBI Taxonomy" id="307492"/>
    <lineage>
        <taxon>Eukaryota</taxon>
        <taxon>Metazoa</taxon>
        <taxon>Ecdysozoa</taxon>
        <taxon>Arthropoda</taxon>
        <taxon>Hexapoda</taxon>
        <taxon>Insecta</taxon>
        <taxon>Pterygota</taxon>
        <taxon>Neoptera</taxon>
        <taxon>Paraneoptera</taxon>
        <taxon>Hemiptera</taxon>
        <taxon>Sternorrhyncha</taxon>
        <taxon>Aphidomorpha</taxon>
        <taxon>Aphidoidea</taxon>
        <taxon>Aphididae</taxon>
        <taxon>Aphidini</taxon>
        <taxon>Aphis</taxon>
        <taxon>Aphis</taxon>
    </lineage>
</organism>
<dbReference type="Proteomes" id="UP000478052">
    <property type="component" value="Unassembled WGS sequence"/>
</dbReference>
<evidence type="ECO:0000313" key="1">
    <source>
        <dbReference type="EMBL" id="KAF0761159.1"/>
    </source>
</evidence>
<protein>
    <submittedName>
        <fullName evidence="1">Uncharacterized protein</fullName>
    </submittedName>
</protein>
<dbReference type="AlphaFoldDB" id="A0A6G0YTV6"/>
<proteinExistence type="predicted"/>
<accession>A0A6G0YTV6</accession>
<evidence type="ECO:0000313" key="2">
    <source>
        <dbReference type="Proteomes" id="UP000478052"/>
    </source>
</evidence>
<dbReference type="OrthoDB" id="6621149at2759"/>
<reference evidence="1 2" key="1">
    <citation type="submission" date="2019-08" db="EMBL/GenBank/DDBJ databases">
        <title>Whole genome of Aphis craccivora.</title>
        <authorList>
            <person name="Voronova N.V."/>
            <person name="Shulinski R.S."/>
            <person name="Bandarenka Y.V."/>
            <person name="Zhorov D.G."/>
            <person name="Warner D."/>
        </authorList>
    </citation>
    <scope>NUCLEOTIDE SEQUENCE [LARGE SCALE GENOMIC DNA]</scope>
    <source>
        <strain evidence="1">180601</strain>
        <tissue evidence="1">Whole Body</tissue>
    </source>
</reference>
<keyword evidence="2" id="KW-1185">Reference proteome</keyword>
<sequence length="297" mass="34953">MHKYQNYQLGTKEKVDSIKSLWNDDNNGFEQLNIPHSQRQNIPDYVHLLFNREKNLTRYLLICFSVNQFSNSECITITTSNNGHTDVSDFLQVFSKQTIVNQLMVEPVMLWLIAKELDDHKCFFMELSLNEIEEINEDNIENFISKINKYIMTNAEKKKICSETKLLRDRKPKCKKLILFLDKEVTLNELREYIIYVQNLLFCPIPNKNCMGNNGQLQQDIMLIMKKSLYQLYDKISARRKVFINSPLAMSIVYKYLKCASLISRNLSFTNDQVEKTIIFAEMLKNKVYGNMGQYNT</sequence>